<dbReference type="SUPFAM" id="SSF52540">
    <property type="entry name" value="P-loop containing nucleoside triphosphate hydrolases"/>
    <property type="match status" value="1"/>
</dbReference>
<proteinExistence type="predicted"/>
<comment type="caution">
    <text evidence="5">The sequence shown here is derived from an EMBL/GenBank/DDBJ whole genome shotgun (WGS) entry which is preliminary data.</text>
</comment>
<dbReference type="Gene3D" id="3.40.50.300">
    <property type="entry name" value="P-loop containing nucleotide triphosphate hydrolases"/>
    <property type="match status" value="1"/>
</dbReference>
<keyword evidence="1" id="KW-0677">Repeat</keyword>
<dbReference type="Pfam" id="PF23598">
    <property type="entry name" value="LRR_14"/>
    <property type="match status" value="1"/>
</dbReference>
<dbReference type="Gene3D" id="3.80.10.10">
    <property type="entry name" value="Ribonuclease Inhibitor"/>
    <property type="match status" value="1"/>
</dbReference>
<reference evidence="5 6" key="1">
    <citation type="journal article" date="2021" name="Nat. Plants">
        <title>The Taxus genome provides insights into paclitaxel biosynthesis.</title>
        <authorList>
            <person name="Xiong X."/>
            <person name="Gou J."/>
            <person name="Liao Q."/>
            <person name="Li Y."/>
            <person name="Zhou Q."/>
            <person name="Bi G."/>
            <person name="Li C."/>
            <person name="Du R."/>
            <person name="Wang X."/>
            <person name="Sun T."/>
            <person name="Guo L."/>
            <person name="Liang H."/>
            <person name="Lu P."/>
            <person name="Wu Y."/>
            <person name="Zhang Z."/>
            <person name="Ro D.K."/>
            <person name="Shang Y."/>
            <person name="Huang S."/>
            <person name="Yan J."/>
        </authorList>
    </citation>
    <scope>NUCLEOTIDE SEQUENCE [LARGE SCALE GENOMIC DNA]</scope>
    <source>
        <strain evidence="5">Ta-2019</strain>
    </source>
</reference>
<feature type="domain" description="Disease resistance R13L4/SHOC-2-like LRR" evidence="4">
    <location>
        <begin position="556"/>
        <end position="644"/>
    </location>
</feature>
<keyword evidence="2" id="KW-0611">Plant defense</keyword>
<dbReference type="GO" id="GO:0043531">
    <property type="term" value="F:ADP binding"/>
    <property type="evidence" value="ECO:0007669"/>
    <property type="project" value="InterPro"/>
</dbReference>
<feature type="domain" description="NB-ARC" evidence="3">
    <location>
        <begin position="41"/>
        <end position="199"/>
    </location>
</feature>
<protein>
    <recommendedName>
        <fullName evidence="7">NB-ARC domain-containing protein</fullName>
    </recommendedName>
</protein>
<evidence type="ECO:0008006" key="7">
    <source>
        <dbReference type="Google" id="ProtNLM"/>
    </source>
</evidence>
<evidence type="ECO:0000259" key="4">
    <source>
        <dbReference type="Pfam" id="PF23598"/>
    </source>
</evidence>
<dbReference type="InterPro" id="IPR027417">
    <property type="entry name" value="P-loop_NTPase"/>
</dbReference>
<dbReference type="InterPro" id="IPR002182">
    <property type="entry name" value="NB-ARC"/>
</dbReference>
<evidence type="ECO:0000256" key="1">
    <source>
        <dbReference type="ARBA" id="ARBA00022737"/>
    </source>
</evidence>
<dbReference type="Gene3D" id="1.10.10.10">
    <property type="entry name" value="Winged helix-like DNA-binding domain superfamily/Winged helix DNA-binding domain"/>
    <property type="match status" value="1"/>
</dbReference>
<name>A0AA38C851_TAXCH</name>
<dbReference type="Proteomes" id="UP000824469">
    <property type="component" value="Unassembled WGS sequence"/>
</dbReference>
<dbReference type="InterPro" id="IPR032675">
    <property type="entry name" value="LRR_dom_sf"/>
</dbReference>
<dbReference type="GO" id="GO:0006952">
    <property type="term" value="P:defense response"/>
    <property type="evidence" value="ECO:0007669"/>
    <property type="project" value="UniProtKB-KW"/>
</dbReference>
<dbReference type="PANTHER" id="PTHR36766">
    <property type="entry name" value="PLANT BROAD-SPECTRUM MILDEW RESISTANCE PROTEIN RPW8"/>
    <property type="match status" value="1"/>
</dbReference>
<dbReference type="PANTHER" id="PTHR36766:SF30">
    <property type="entry name" value="TIR-NBS TYPE DISEASE RESISTANCE PROTEIN-RELATED"/>
    <property type="match status" value="1"/>
</dbReference>
<dbReference type="Gene3D" id="1.10.8.430">
    <property type="entry name" value="Helical domain of apoptotic protease-activating factors"/>
    <property type="match status" value="1"/>
</dbReference>
<evidence type="ECO:0000313" key="6">
    <source>
        <dbReference type="Proteomes" id="UP000824469"/>
    </source>
</evidence>
<dbReference type="Pfam" id="PF00931">
    <property type="entry name" value="NB-ARC"/>
    <property type="match status" value="1"/>
</dbReference>
<dbReference type="PRINTS" id="PR00364">
    <property type="entry name" value="DISEASERSIST"/>
</dbReference>
<keyword evidence="6" id="KW-1185">Reference proteome</keyword>
<sequence length="676" mass="76482">MASVDLFDRRETVEDSTYSNHNNFPRKSQIYVGLEKSEVDLKELLFQREVTVVGVHCMGGGGKTTLALALSNDPQIKGYFGNNVHFITVSESPNLKGILEMMWEKIDGRKSPEFQNVEDAHIQLQQLLILRQSNPTLVILDDVWSRENLDKLLFERPGYKTLITTRDSSTVPKTPSTRLYQLPLLGREDALSLFCFWAFGHISIPSNVDANLVMEVQAECEGLPLALKVIGSSLHGEPCVAWESAKNKLSKGKSISDYHKEGLLECLETSIDFLDDVARECFLDLGAFPQGKKVCADALLDIWIYHRKLEWQDAFVILLELASRNLLNLTRKSGSRTEISYGDASELYFSQHDVMRDLALYMGCQDSIVHRKRLFMPMKEHILPGEWELLSDTQFNAQIVSIHTGTMDENQWYEMNFPETEVLVLFFSGIEYFLPQFLKSMKNLKVLLVFNYGSKRATTKGADSLSSLTQIKSVRLEKVIAPIIEKQSSVLPSLEKFSLSLCEGLGNICKINTTKIQEFNLDHCNDLEELSPAILHMPSALSWSISNCHLVQKIPSDLGSLTSVRILRLSALPSLKELPTSIGKLGQLEYLDISVCEGLKELPEEIGQLKKLRKFDMKECSRLKRLPRSVCGLSALKHVICDKNIENQWLRAKAFSIPELRVEIAQAQFSLDWLDD</sequence>
<dbReference type="EMBL" id="JAHRHJ020003306">
    <property type="protein sequence ID" value="KAH9291997.1"/>
    <property type="molecule type" value="Genomic_DNA"/>
</dbReference>
<dbReference type="InterPro" id="IPR055414">
    <property type="entry name" value="LRR_R13L4/SHOC2-like"/>
</dbReference>
<organism evidence="5 6">
    <name type="scientific">Taxus chinensis</name>
    <name type="common">Chinese yew</name>
    <name type="synonym">Taxus wallichiana var. chinensis</name>
    <dbReference type="NCBI Taxonomy" id="29808"/>
    <lineage>
        <taxon>Eukaryota</taxon>
        <taxon>Viridiplantae</taxon>
        <taxon>Streptophyta</taxon>
        <taxon>Embryophyta</taxon>
        <taxon>Tracheophyta</taxon>
        <taxon>Spermatophyta</taxon>
        <taxon>Pinopsida</taxon>
        <taxon>Pinidae</taxon>
        <taxon>Conifers II</taxon>
        <taxon>Cupressales</taxon>
        <taxon>Taxaceae</taxon>
        <taxon>Taxus</taxon>
    </lineage>
</organism>
<dbReference type="InterPro" id="IPR036388">
    <property type="entry name" value="WH-like_DNA-bd_sf"/>
</dbReference>
<dbReference type="AlphaFoldDB" id="A0AA38C851"/>
<evidence type="ECO:0000259" key="3">
    <source>
        <dbReference type="Pfam" id="PF00931"/>
    </source>
</evidence>
<dbReference type="OMA" id="VINHGTT"/>
<evidence type="ECO:0000313" key="5">
    <source>
        <dbReference type="EMBL" id="KAH9291997.1"/>
    </source>
</evidence>
<dbReference type="InterPro" id="IPR042197">
    <property type="entry name" value="Apaf_helical"/>
</dbReference>
<accession>A0AA38C851</accession>
<dbReference type="SUPFAM" id="SSF52047">
    <property type="entry name" value="RNI-like"/>
    <property type="match status" value="1"/>
</dbReference>
<evidence type="ECO:0000256" key="2">
    <source>
        <dbReference type="ARBA" id="ARBA00022821"/>
    </source>
</evidence>
<gene>
    <name evidence="5" type="ORF">KI387_042811</name>
</gene>